<name>A0A5A5TFX1_9CHLR</name>
<sequence>MDNNLDEAAIWHVLQSIPDLELPVISIVDMGIVRTLKVDQ</sequence>
<evidence type="ECO:0008006" key="3">
    <source>
        <dbReference type="Google" id="ProtNLM"/>
    </source>
</evidence>
<protein>
    <recommendedName>
        <fullName evidence="3">MIP18 family-like domain-containing protein</fullName>
    </recommendedName>
</protein>
<gene>
    <name evidence="1" type="ORF">KDI_38210</name>
</gene>
<dbReference type="Proteomes" id="UP000322530">
    <property type="component" value="Unassembled WGS sequence"/>
</dbReference>
<keyword evidence="2" id="KW-1185">Reference proteome</keyword>
<accession>A0A5A5TFX1</accession>
<proteinExistence type="predicted"/>
<comment type="caution">
    <text evidence="1">The sequence shown here is derived from an EMBL/GenBank/DDBJ whole genome shotgun (WGS) entry which is preliminary data.</text>
</comment>
<dbReference type="RefSeq" id="WP_268907073.1">
    <property type="nucleotide sequence ID" value="NZ_BIXY01000065.1"/>
</dbReference>
<dbReference type="EMBL" id="BIXY01000065">
    <property type="protein sequence ID" value="GCF10257.1"/>
    <property type="molecule type" value="Genomic_DNA"/>
</dbReference>
<reference evidence="1 2" key="1">
    <citation type="submission" date="2019-01" db="EMBL/GenBank/DDBJ databases">
        <title>Draft genome sequence of Dictyobacter sp. Uno17.</title>
        <authorList>
            <person name="Wang C.M."/>
            <person name="Zheng Y."/>
            <person name="Sakai Y."/>
            <person name="Abe K."/>
            <person name="Yokota A."/>
            <person name="Yabe S."/>
        </authorList>
    </citation>
    <scope>NUCLEOTIDE SEQUENCE [LARGE SCALE GENOMIC DNA]</scope>
    <source>
        <strain evidence="1 2">Uno17</strain>
    </source>
</reference>
<organism evidence="1 2">
    <name type="scientific">Dictyobacter arantiisoli</name>
    <dbReference type="NCBI Taxonomy" id="2014874"/>
    <lineage>
        <taxon>Bacteria</taxon>
        <taxon>Bacillati</taxon>
        <taxon>Chloroflexota</taxon>
        <taxon>Ktedonobacteria</taxon>
        <taxon>Ktedonobacterales</taxon>
        <taxon>Dictyobacteraceae</taxon>
        <taxon>Dictyobacter</taxon>
    </lineage>
</organism>
<dbReference type="AlphaFoldDB" id="A0A5A5TFX1"/>
<dbReference type="Gene3D" id="3.30.300.130">
    <property type="entry name" value="Fe-S cluster assembly (FSCA)"/>
    <property type="match status" value="1"/>
</dbReference>
<evidence type="ECO:0000313" key="1">
    <source>
        <dbReference type="EMBL" id="GCF10257.1"/>
    </source>
</evidence>
<evidence type="ECO:0000313" key="2">
    <source>
        <dbReference type="Proteomes" id="UP000322530"/>
    </source>
</evidence>
<dbReference type="InterPro" id="IPR034904">
    <property type="entry name" value="FSCA_dom_sf"/>
</dbReference>
<dbReference type="SUPFAM" id="SSF117916">
    <property type="entry name" value="Fe-S cluster assembly (FSCA) domain-like"/>
    <property type="match status" value="1"/>
</dbReference>